<feature type="region of interest" description="Disordered" evidence="1">
    <location>
        <begin position="1"/>
        <end position="57"/>
    </location>
</feature>
<accession>A0AAN9Z629</accession>
<reference evidence="2 3" key="1">
    <citation type="submission" date="2024-03" db="EMBL/GenBank/DDBJ databases">
        <title>The genome assembly and annotation of the cricket Gryllus longicercus Weissman &amp; Gray.</title>
        <authorList>
            <person name="Szrajer S."/>
            <person name="Gray D."/>
            <person name="Ylla G."/>
        </authorList>
    </citation>
    <scope>NUCLEOTIDE SEQUENCE [LARGE SCALE GENOMIC DNA]</scope>
    <source>
        <strain evidence="2">DAG 2021-001</strain>
        <tissue evidence="2">Whole body minus gut</tissue>
    </source>
</reference>
<keyword evidence="3" id="KW-1185">Reference proteome</keyword>
<comment type="caution">
    <text evidence="2">The sequence shown here is derived from an EMBL/GenBank/DDBJ whole genome shotgun (WGS) entry which is preliminary data.</text>
</comment>
<dbReference type="EMBL" id="JAZDUA010000211">
    <property type="protein sequence ID" value="KAK7864102.1"/>
    <property type="molecule type" value="Genomic_DNA"/>
</dbReference>
<name>A0AAN9Z629_9ORTH</name>
<feature type="compositionally biased region" description="Basic and acidic residues" evidence="1">
    <location>
        <begin position="15"/>
        <end position="39"/>
    </location>
</feature>
<organism evidence="2 3">
    <name type="scientific">Gryllus longicercus</name>
    <dbReference type="NCBI Taxonomy" id="2509291"/>
    <lineage>
        <taxon>Eukaryota</taxon>
        <taxon>Metazoa</taxon>
        <taxon>Ecdysozoa</taxon>
        <taxon>Arthropoda</taxon>
        <taxon>Hexapoda</taxon>
        <taxon>Insecta</taxon>
        <taxon>Pterygota</taxon>
        <taxon>Neoptera</taxon>
        <taxon>Polyneoptera</taxon>
        <taxon>Orthoptera</taxon>
        <taxon>Ensifera</taxon>
        <taxon>Gryllidea</taxon>
        <taxon>Grylloidea</taxon>
        <taxon>Gryllidae</taxon>
        <taxon>Gryllinae</taxon>
        <taxon>Gryllus</taxon>
    </lineage>
</organism>
<evidence type="ECO:0000313" key="2">
    <source>
        <dbReference type="EMBL" id="KAK7864102.1"/>
    </source>
</evidence>
<dbReference type="Proteomes" id="UP001378592">
    <property type="component" value="Unassembled WGS sequence"/>
</dbReference>
<evidence type="ECO:0000256" key="1">
    <source>
        <dbReference type="SAM" id="MobiDB-lite"/>
    </source>
</evidence>
<proteinExistence type="predicted"/>
<evidence type="ECO:0000313" key="3">
    <source>
        <dbReference type="Proteomes" id="UP001378592"/>
    </source>
</evidence>
<dbReference type="AlphaFoldDB" id="A0AAN9Z629"/>
<gene>
    <name evidence="2" type="ORF">R5R35_002745</name>
</gene>
<sequence length="71" mass="8173">MVQGSKQVGPSRVGAFDRDPAARKASYEAMQKSERDRRSASQQQQQQQQKQYGAWGPVFKDKQHFAQMHFC</sequence>
<feature type="compositionally biased region" description="Low complexity" evidence="1">
    <location>
        <begin position="42"/>
        <end position="51"/>
    </location>
</feature>
<protein>
    <submittedName>
        <fullName evidence="2">Uncharacterized protein</fullName>
    </submittedName>
</protein>